<gene>
    <name evidence="2" type="ORF">PGTG_20885</name>
</gene>
<dbReference type="AlphaFoldDB" id="H6QPF5"/>
<dbReference type="EMBL" id="DS178265">
    <property type="protein sequence ID" value="EHS63903.1"/>
    <property type="molecule type" value="Genomic_DNA"/>
</dbReference>
<organism evidence="2 3">
    <name type="scientific">Puccinia graminis f. sp. tritici (strain CRL 75-36-700-3 / race SCCL)</name>
    <name type="common">Black stem rust fungus</name>
    <dbReference type="NCBI Taxonomy" id="418459"/>
    <lineage>
        <taxon>Eukaryota</taxon>
        <taxon>Fungi</taxon>
        <taxon>Dikarya</taxon>
        <taxon>Basidiomycota</taxon>
        <taxon>Pucciniomycotina</taxon>
        <taxon>Pucciniomycetes</taxon>
        <taxon>Pucciniales</taxon>
        <taxon>Pucciniaceae</taxon>
        <taxon>Puccinia</taxon>
    </lineage>
</organism>
<dbReference type="RefSeq" id="XP_003890598.1">
    <property type="nucleotide sequence ID" value="XM_003890549.1"/>
</dbReference>
<evidence type="ECO:0000256" key="1">
    <source>
        <dbReference type="SAM" id="MobiDB-lite"/>
    </source>
</evidence>
<dbReference type="VEuPathDB" id="FungiDB:PGTG_20885"/>
<dbReference type="Proteomes" id="UP000008783">
    <property type="component" value="Unassembled WGS sequence"/>
</dbReference>
<dbReference type="OrthoDB" id="10359849at2759"/>
<feature type="region of interest" description="Disordered" evidence="1">
    <location>
        <begin position="1"/>
        <end position="35"/>
    </location>
</feature>
<feature type="compositionally biased region" description="Low complexity" evidence="1">
    <location>
        <begin position="9"/>
        <end position="23"/>
    </location>
</feature>
<evidence type="ECO:0000313" key="3">
    <source>
        <dbReference type="Proteomes" id="UP000008783"/>
    </source>
</evidence>
<keyword evidence="3" id="KW-1185">Reference proteome</keyword>
<dbReference type="KEGG" id="pgr:PGTG_20885"/>
<protein>
    <submittedName>
        <fullName evidence="2">Uncharacterized protein</fullName>
    </submittedName>
</protein>
<evidence type="ECO:0000313" key="2">
    <source>
        <dbReference type="EMBL" id="EHS63903.1"/>
    </source>
</evidence>
<name>H6QPF5_PUCGT</name>
<dbReference type="HOGENOM" id="CLU_1205271_0_0_1"/>
<dbReference type="GeneID" id="13543174"/>
<dbReference type="InParanoid" id="H6QPF5"/>
<reference evidence="3" key="1">
    <citation type="journal article" date="2011" name="Proc. Natl. Acad. Sci. U.S.A.">
        <title>Obligate biotrophy features unraveled by the genomic analysis of rust fungi.</title>
        <authorList>
            <person name="Duplessis S."/>
            <person name="Cuomo C.A."/>
            <person name="Lin Y.-C."/>
            <person name="Aerts A."/>
            <person name="Tisserant E."/>
            <person name="Veneault-Fourrey C."/>
            <person name="Joly D.L."/>
            <person name="Hacquard S."/>
            <person name="Amselem J."/>
            <person name="Cantarel B.L."/>
            <person name="Chiu R."/>
            <person name="Coutinho P.M."/>
            <person name="Feau N."/>
            <person name="Field M."/>
            <person name="Frey P."/>
            <person name="Gelhaye E."/>
            <person name="Goldberg J."/>
            <person name="Grabherr M.G."/>
            <person name="Kodira C.D."/>
            <person name="Kohler A."/>
            <person name="Kuees U."/>
            <person name="Lindquist E.A."/>
            <person name="Lucas S.M."/>
            <person name="Mago R."/>
            <person name="Mauceli E."/>
            <person name="Morin E."/>
            <person name="Murat C."/>
            <person name="Pangilinan J.L."/>
            <person name="Park R."/>
            <person name="Pearson M."/>
            <person name="Quesneville H."/>
            <person name="Rouhier N."/>
            <person name="Sakthikumar S."/>
            <person name="Salamov A.A."/>
            <person name="Schmutz J."/>
            <person name="Selles B."/>
            <person name="Shapiro H."/>
            <person name="Tanguay P."/>
            <person name="Tuskan G.A."/>
            <person name="Henrissat B."/>
            <person name="Van de Peer Y."/>
            <person name="Rouze P."/>
            <person name="Ellis J.G."/>
            <person name="Dodds P.N."/>
            <person name="Schein J.E."/>
            <person name="Zhong S."/>
            <person name="Hamelin R.C."/>
            <person name="Grigoriev I.V."/>
            <person name="Szabo L.J."/>
            <person name="Martin F."/>
        </authorList>
    </citation>
    <scope>NUCLEOTIDE SEQUENCE [LARGE SCALE GENOMIC DNA]</scope>
    <source>
        <strain evidence="3">CRL 75-36-700-3 / race SCCL</strain>
    </source>
</reference>
<proteinExistence type="predicted"/>
<accession>H6QPF5</accession>
<sequence length="230" mass="25139">MKSRQFEDSSLGRLSSGTSGSELNEMKKFQPNGHLASCDESARKKMAAVANLAHQGTDPAKSSILAPLHNHRAQLTPLGKEQRKIAVALNPMFTDNEKPSTASRSSGAVTSVMTCVTQKDGPHRPTETWIGTTQDRRPRLIAPPLRCCFQVNPKESGVGRDKAGHIQMRRDVINFILDTSTPHNGKTSFCYSDLIELDRAPLSKIAYCHRGSQAQGMAIILMTNKARALS</sequence>